<protein>
    <submittedName>
        <fullName evidence="4">T85</fullName>
    </submittedName>
</protein>
<dbReference type="EMBL" id="AF281817">
    <property type="protein sequence ID" value="AAK57129.1"/>
    <property type="molecule type" value="Genomic_DNA"/>
</dbReference>
<evidence type="ECO:0000313" key="4">
    <source>
        <dbReference type="EMBL" id="AAK57129.1"/>
    </source>
</evidence>
<name>Q91TL2_TUHV1</name>
<dbReference type="Proteomes" id="UP000137095">
    <property type="component" value="Segment"/>
</dbReference>
<reference evidence="4 5" key="1">
    <citation type="journal article" date="2001" name="J. Virol.">
        <title>Analysis and characterization of the complete genome of tupaia (tree shrew) herpesvirus.</title>
        <authorList>
            <person name="Bahr U."/>
            <person name="Darai G."/>
        </authorList>
    </citation>
    <scope>NUCLEOTIDE SEQUENCE [LARGE SCALE GENOMIC DNA]</scope>
    <source>
        <strain evidence="4">2</strain>
    </source>
</reference>
<evidence type="ECO:0000256" key="2">
    <source>
        <dbReference type="ARBA" id="ARBA00022562"/>
    </source>
</evidence>
<dbReference type="GeneID" id="921093"/>
<keyword evidence="5" id="KW-1185">Reference proteome</keyword>
<keyword evidence="1" id="KW-0167">Capsid protein</keyword>
<accession>Q91TL2</accession>
<organismHost>
    <name type="scientific">Tupaia belangeri</name>
    <name type="common">Common tree shrew</name>
    <name type="synonym">Tupaia glis belangeri</name>
    <dbReference type="NCBI Taxonomy" id="37347"/>
</organismHost>
<organism evidence="4 5">
    <name type="scientific">Tupaiid herpesvirus 1 (strain 1)</name>
    <name type="common">TuHV-1</name>
    <name type="synonym">Herpesvirus tupaia (strain 1)</name>
    <dbReference type="NCBI Taxonomy" id="10397"/>
    <lineage>
        <taxon>Viruses</taxon>
        <taxon>Duplodnaviria</taxon>
        <taxon>Heunggongvirae</taxon>
        <taxon>Peploviricota</taxon>
        <taxon>Herviviricetes</taxon>
        <taxon>Herpesvirales</taxon>
        <taxon>Orthoherpesviridae</taxon>
        <taxon>Betaherpesvirinae</taxon>
        <taxon>Quwivirus</taxon>
        <taxon>Quwivirus tupaiidbeta1</taxon>
    </lineage>
</organism>
<dbReference type="GO" id="GO:0005198">
    <property type="term" value="F:structural molecule activity"/>
    <property type="evidence" value="ECO:0007669"/>
    <property type="project" value="InterPro"/>
</dbReference>
<sequence length="308" mass="34367">MTAPDTTVFCTFEQKLTAGDLGRLSKYIGAVVPIPFRHHLIGHTAIGLHRLLDERRAYARLRTLLRDMTLTIVRRLEGNQMLLGIPVHGHCYTVQNTGPVLWEKGDQLVLCAPLLPPDPERAVRIGGWSLVLPWIIPQPLAMEINQRLLVIALLSLERPYEQVRAATAQLRTIHYRDATFSLPDVQLDEPLLDELKTVCLSMSMVTNLASELVQTYVRRLALEDHSMLLLKCQELLARRTAAAGGRREDDAAAAAAAVEHLDPRDEVAKLTAFFVMVRQLVDVVTEQPVFQVCDVAPDNKSATCLFKG</sequence>
<dbReference type="RefSeq" id="NP_116434.1">
    <property type="nucleotide sequence ID" value="NC_002794.1"/>
</dbReference>
<dbReference type="Pfam" id="PF01802">
    <property type="entry name" value="Herpes_V23"/>
    <property type="match status" value="1"/>
</dbReference>
<keyword evidence="3" id="KW-0946">Virion</keyword>
<dbReference type="GO" id="GO:0019028">
    <property type="term" value="C:viral capsid"/>
    <property type="evidence" value="ECO:0007669"/>
    <property type="project" value="UniProtKB-KW"/>
</dbReference>
<proteinExistence type="inferred from homology"/>
<evidence type="ECO:0000256" key="3">
    <source>
        <dbReference type="ARBA" id="ARBA00022844"/>
    </source>
</evidence>
<evidence type="ECO:0000313" key="5">
    <source>
        <dbReference type="Proteomes" id="UP000137095"/>
    </source>
</evidence>
<evidence type="ECO:0000256" key="1">
    <source>
        <dbReference type="ARBA" id="ARBA00022561"/>
    </source>
</evidence>
<dbReference type="OrthoDB" id="8093at10239"/>
<dbReference type="KEGG" id="vg:921093"/>
<keyword evidence="2" id="KW-1048">Host nucleus</keyword>
<dbReference type="HAMAP" id="MF_04019">
    <property type="entry name" value="HSV_TRX2"/>
    <property type="match status" value="1"/>
</dbReference>
<dbReference type="InterPro" id="IPR002690">
    <property type="entry name" value="Herpes_capsid_2"/>
</dbReference>